<sequence length="331" mass="35147">MERSPRSPYWAIAPALLAVLASLARWLQQGSGNLYTALDKRFYIPDPVVGWRITEDSPLWLGVDVVGMLTAYTVTLVVVARFVGQRERQNGATWSPGRNALWGIAAIPLIVPVWAFASGGVPEGAREALPPGVIGPPPGGFEGTLAGLPAGRYEIVSGAESAVTAHLKAGGEEFDARFAGGLSGTLQFDPSNLEAPLNIEVRVDASSVDTGVSMRSKHAASEDFLDAAKHPELRFSTAALSSSRQGDSPSQLVFWTDGTVTIMGKELSVPVQGTVSVLDEQARERVGADAPGLVVTADFPLDLAETPLPAEEFDETRATLRAVLILTHRPE</sequence>
<feature type="transmembrane region" description="Helical" evidence="1">
    <location>
        <begin position="100"/>
        <end position="117"/>
    </location>
</feature>
<feature type="transmembrane region" description="Helical" evidence="1">
    <location>
        <begin position="59"/>
        <end position="79"/>
    </location>
</feature>
<feature type="domain" description="Lipid/polyisoprenoid-binding YceI-like" evidence="2">
    <location>
        <begin position="152"/>
        <end position="325"/>
    </location>
</feature>
<evidence type="ECO:0000313" key="4">
    <source>
        <dbReference type="Proteomes" id="UP000001880"/>
    </source>
</evidence>
<dbReference type="KEGG" id="hoh:Hoch_0333"/>
<proteinExistence type="predicted"/>
<dbReference type="PANTHER" id="PTHR34406:SF1">
    <property type="entry name" value="PROTEIN YCEI"/>
    <property type="match status" value="1"/>
</dbReference>
<dbReference type="OrthoDB" id="9811006at2"/>
<keyword evidence="1" id="KW-0472">Membrane</keyword>
<dbReference type="Pfam" id="PF04264">
    <property type="entry name" value="YceI"/>
    <property type="match status" value="1"/>
</dbReference>
<organism evidence="3 4">
    <name type="scientific">Haliangium ochraceum (strain DSM 14365 / JCM 11303 / SMP-2)</name>
    <dbReference type="NCBI Taxonomy" id="502025"/>
    <lineage>
        <taxon>Bacteria</taxon>
        <taxon>Pseudomonadati</taxon>
        <taxon>Myxococcota</taxon>
        <taxon>Polyangia</taxon>
        <taxon>Haliangiales</taxon>
        <taxon>Kofleriaceae</taxon>
        <taxon>Haliangium</taxon>
    </lineage>
</organism>
<name>D0LIU5_HALO1</name>
<dbReference type="AlphaFoldDB" id="D0LIU5"/>
<dbReference type="EMBL" id="CP001804">
    <property type="protein sequence ID" value="ACY12974.1"/>
    <property type="molecule type" value="Genomic_DNA"/>
</dbReference>
<dbReference type="RefSeq" id="WP_012825601.1">
    <property type="nucleotide sequence ID" value="NC_013440.1"/>
</dbReference>
<dbReference type="eggNOG" id="COG2353">
    <property type="taxonomic scope" value="Bacteria"/>
</dbReference>
<reference evidence="3 4" key="1">
    <citation type="journal article" date="2010" name="Stand. Genomic Sci.">
        <title>Complete genome sequence of Haliangium ochraceum type strain (SMP-2).</title>
        <authorList>
            <consortium name="US DOE Joint Genome Institute (JGI-PGF)"/>
            <person name="Ivanova N."/>
            <person name="Daum C."/>
            <person name="Lang E."/>
            <person name="Abt B."/>
            <person name="Kopitz M."/>
            <person name="Saunders E."/>
            <person name="Lapidus A."/>
            <person name="Lucas S."/>
            <person name="Glavina Del Rio T."/>
            <person name="Nolan M."/>
            <person name="Tice H."/>
            <person name="Copeland A."/>
            <person name="Cheng J.F."/>
            <person name="Chen F."/>
            <person name="Bruce D."/>
            <person name="Goodwin L."/>
            <person name="Pitluck S."/>
            <person name="Mavromatis K."/>
            <person name="Pati A."/>
            <person name="Mikhailova N."/>
            <person name="Chen A."/>
            <person name="Palaniappan K."/>
            <person name="Land M."/>
            <person name="Hauser L."/>
            <person name="Chang Y.J."/>
            <person name="Jeffries C.D."/>
            <person name="Detter J.C."/>
            <person name="Brettin T."/>
            <person name="Rohde M."/>
            <person name="Goker M."/>
            <person name="Bristow J."/>
            <person name="Markowitz V."/>
            <person name="Eisen J.A."/>
            <person name="Hugenholtz P."/>
            <person name="Kyrpides N.C."/>
            <person name="Klenk H.P."/>
        </authorList>
    </citation>
    <scope>NUCLEOTIDE SEQUENCE [LARGE SCALE GENOMIC DNA]</scope>
    <source>
        <strain evidence="4">DSM 14365 / CIP 107738 / JCM 11303 / AJ 13395 / SMP-2</strain>
    </source>
</reference>
<keyword evidence="1" id="KW-1133">Transmembrane helix</keyword>
<keyword evidence="4" id="KW-1185">Reference proteome</keyword>
<protein>
    <submittedName>
        <fullName evidence="3">YceI family protein</fullName>
    </submittedName>
</protein>
<accession>D0LIU5</accession>
<evidence type="ECO:0000256" key="1">
    <source>
        <dbReference type="SAM" id="Phobius"/>
    </source>
</evidence>
<dbReference type="STRING" id="502025.Hoch_0333"/>
<dbReference type="InterPro" id="IPR036761">
    <property type="entry name" value="TTHA0802/YceI-like_sf"/>
</dbReference>
<dbReference type="SMART" id="SM00867">
    <property type="entry name" value="YceI"/>
    <property type="match status" value="1"/>
</dbReference>
<dbReference type="Proteomes" id="UP000001880">
    <property type="component" value="Chromosome"/>
</dbReference>
<gene>
    <name evidence="3" type="ordered locus">Hoch_0333</name>
</gene>
<dbReference type="SUPFAM" id="SSF101874">
    <property type="entry name" value="YceI-like"/>
    <property type="match status" value="1"/>
</dbReference>
<dbReference type="Gene3D" id="2.40.128.110">
    <property type="entry name" value="Lipid/polyisoprenoid-binding, YceI-like"/>
    <property type="match status" value="1"/>
</dbReference>
<dbReference type="PANTHER" id="PTHR34406">
    <property type="entry name" value="PROTEIN YCEI"/>
    <property type="match status" value="1"/>
</dbReference>
<evidence type="ECO:0000259" key="2">
    <source>
        <dbReference type="SMART" id="SM00867"/>
    </source>
</evidence>
<dbReference type="InterPro" id="IPR007372">
    <property type="entry name" value="Lipid/polyisoprenoid-bd_YceI"/>
</dbReference>
<evidence type="ECO:0000313" key="3">
    <source>
        <dbReference type="EMBL" id="ACY12974.1"/>
    </source>
</evidence>
<keyword evidence="1" id="KW-0812">Transmembrane</keyword>
<dbReference type="HOGENOM" id="CLU_838797_0_0_7"/>